<protein>
    <submittedName>
        <fullName evidence="5">GntR family transcriptional regulator</fullName>
    </submittedName>
    <submittedName>
        <fullName evidence="6">Transcriptional regulator, GntR family</fullName>
    </submittedName>
</protein>
<dbReference type="SUPFAM" id="SSF48008">
    <property type="entry name" value="GntR ligand-binding domain-like"/>
    <property type="match status" value="1"/>
</dbReference>
<reference evidence="5 8" key="2">
    <citation type="journal article" date="2018" name="Int. J. Syst. Evol. Microbiol.">
        <title>Pseudooceanicola lipolyticus sp. nov., a marine alphaproteobacterium, reclassification of Oceanicola flagellatus as Pseudooceanicola flagellatus comb. nov. and emended description of the genus Pseudooceanicola.</title>
        <authorList>
            <person name="Huang M.-M."/>
            <person name="Guo L.-L."/>
            <person name="Wu Y.-H."/>
            <person name="Lai Q.-L."/>
            <person name="Shao Z.-Z."/>
            <person name="Wang C.-S."/>
            <person name="Wu M."/>
            <person name="Xu X.-W."/>
        </authorList>
    </citation>
    <scope>NUCLEOTIDE SEQUENCE [LARGE SCALE GENOMIC DNA]</scope>
    <source>
        <strain evidence="5 8">Ar-45</strain>
    </source>
</reference>
<dbReference type="Pfam" id="PF00392">
    <property type="entry name" value="GntR"/>
    <property type="match status" value="1"/>
</dbReference>
<dbReference type="InterPro" id="IPR011711">
    <property type="entry name" value="GntR_C"/>
</dbReference>
<dbReference type="Pfam" id="PF07729">
    <property type="entry name" value="FCD"/>
    <property type="match status" value="1"/>
</dbReference>
<dbReference type="EMBL" id="PGTD01000011">
    <property type="protein sequence ID" value="PJE31075.1"/>
    <property type="molecule type" value="Genomic_DNA"/>
</dbReference>
<dbReference type="AlphaFoldDB" id="A0A285JEH8"/>
<name>A0A285JEH8_9RHOB</name>
<evidence type="ECO:0000313" key="5">
    <source>
        <dbReference type="EMBL" id="PJE31075.1"/>
    </source>
</evidence>
<evidence type="ECO:0000313" key="6">
    <source>
        <dbReference type="EMBL" id="SNY58668.1"/>
    </source>
</evidence>
<proteinExistence type="predicted"/>
<evidence type="ECO:0000256" key="2">
    <source>
        <dbReference type="ARBA" id="ARBA00023125"/>
    </source>
</evidence>
<dbReference type="InterPro" id="IPR000524">
    <property type="entry name" value="Tscrpt_reg_HTH_GntR"/>
</dbReference>
<gene>
    <name evidence="5" type="ORF">CVM39_04605</name>
    <name evidence="6" type="ORF">SAMN06297129_3587</name>
</gene>
<keyword evidence="2" id="KW-0238">DNA-binding</keyword>
<dbReference type="RefSeq" id="WP_097147279.1">
    <property type="nucleotide sequence ID" value="NZ_OBEA01000008.1"/>
</dbReference>
<dbReference type="InterPro" id="IPR036390">
    <property type="entry name" value="WH_DNA-bd_sf"/>
</dbReference>
<dbReference type="OrthoDB" id="7620579at2"/>
<evidence type="ECO:0000256" key="1">
    <source>
        <dbReference type="ARBA" id="ARBA00023015"/>
    </source>
</evidence>
<feature type="domain" description="HTH gntR-type" evidence="4">
    <location>
        <begin position="2"/>
        <end position="69"/>
    </location>
</feature>
<dbReference type="Gene3D" id="1.20.120.530">
    <property type="entry name" value="GntR ligand-binding domain-like"/>
    <property type="match status" value="1"/>
</dbReference>
<evidence type="ECO:0000259" key="4">
    <source>
        <dbReference type="PROSITE" id="PS50949"/>
    </source>
</evidence>
<sequence>MTDRPRQIAKAIIAAIVAQALPPGTKLGERELAEVWGTSRAVIKQALIIVGESGLVDTRMNRGASVAQLGQREAYELFEALSAVEQGVAFQLMQRLSGREWEVMAANVDEVDAAIDLGDNVHADDIGPIFHDHLLALSGNRALQEVHARLVRRMQLLRQLYVNRDYHRCRLNDDHRDLLDHMRAGRVTEALSLIQNHYQSIARGYDVEAPVAEPASLKEALAPWLETETAPA</sequence>
<dbReference type="SUPFAM" id="SSF46785">
    <property type="entry name" value="Winged helix' DNA-binding domain"/>
    <property type="match status" value="1"/>
</dbReference>
<dbReference type="InterPro" id="IPR008920">
    <property type="entry name" value="TF_FadR/GntR_C"/>
</dbReference>
<evidence type="ECO:0000256" key="3">
    <source>
        <dbReference type="ARBA" id="ARBA00023163"/>
    </source>
</evidence>
<organism evidence="6 7">
    <name type="scientific">Pseudooceanicola antarcticus</name>
    <dbReference type="NCBI Taxonomy" id="1247613"/>
    <lineage>
        <taxon>Bacteria</taxon>
        <taxon>Pseudomonadati</taxon>
        <taxon>Pseudomonadota</taxon>
        <taxon>Alphaproteobacteria</taxon>
        <taxon>Rhodobacterales</taxon>
        <taxon>Paracoccaceae</taxon>
        <taxon>Pseudooceanicola</taxon>
    </lineage>
</organism>
<keyword evidence="8" id="KW-1185">Reference proteome</keyword>
<keyword evidence="1" id="KW-0805">Transcription regulation</keyword>
<dbReference type="EMBL" id="OBEA01000008">
    <property type="protein sequence ID" value="SNY58668.1"/>
    <property type="molecule type" value="Genomic_DNA"/>
</dbReference>
<dbReference type="PANTHER" id="PTHR43537:SF5">
    <property type="entry name" value="UXU OPERON TRANSCRIPTIONAL REGULATOR"/>
    <property type="match status" value="1"/>
</dbReference>
<dbReference type="Gene3D" id="1.10.10.10">
    <property type="entry name" value="Winged helix-like DNA-binding domain superfamily/Winged helix DNA-binding domain"/>
    <property type="match status" value="1"/>
</dbReference>
<evidence type="ECO:0000313" key="7">
    <source>
        <dbReference type="Proteomes" id="UP000231655"/>
    </source>
</evidence>
<dbReference type="GO" id="GO:0003700">
    <property type="term" value="F:DNA-binding transcription factor activity"/>
    <property type="evidence" value="ECO:0007669"/>
    <property type="project" value="InterPro"/>
</dbReference>
<dbReference type="Proteomes" id="UP000231655">
    <property type="component" value="Unassembled WGS sequence"/>
</dbReference>
<dbReference type="PANTHER" id="PTHR43537">
    <property type="entry name" value="TRANSCRIPTIONAL REGULATOR, GNTR FAMILY"/>
    <property type="match status" value="1"/>
</dbReference>
<dbReference type="Proteomes" id="UP000231702">
    <property type="component" value="Unassembled WGS sequence"/>
</dbReference>
<dbReference type="SMART" id="SM00895">
    <property type="entry name" value="FCD"/>
    <property type="match status" value="1"/>
</dbReference>
<dbReference type="PROSITE" id="PS50949">
    <property type="entry name" value="HTH_GNTR"/>
    <property type="match status" value="1"/>
</dbReference>
<accession>A0A285JEH8</accession>
<dbReference type="SMART" id="SM00345">
    <property type="entry name" value="HTH_GNTR"/>
    <property type="match status" value="1"/>
</dbReference>
<dbReference type="InterPro" id="IPR036388">
    <property type="entry name" value="WH-like_DNA-bd_sf"/>
</dbReference>
<keyword evidence="3" id="KW-0804">Transcription</keyword>
<evidence type="ECO:0000313" key="8">
    <source>
        <dbReference type="Proteomes" id="UP000231702"/>
    </source>
</evidence>
<reference evidence="6 7" key="1">
    <citation type="submission" date="2017-09" db="EMBL/GenBank/DDBJ databases">
        <authorList>
            <person name="Ehlers B."/>
            <person name="Leendertz F.H."/>
        </authorList>
    </citation>
    <scope>NUCLEOTIDE SEQUENCE [LARGE SCALE GENOMIC DNA]</scope>
    <source>
        <strain evidence="6 7">CGMCC 1.12662</strain>
    </source>
</reference>
<dbReference type="GO" id="GO:0003677">
    <property type="term" value="F:DNA binding"/>
    <property type="evidence" value="ECO:0007669"/>
    <property type="project" value="UniProtKB-KW"/>
</dbReference>